<organism evidence="3 4">
    <name type="scientific">Bacillus capparidis</name>
    <dbReference type="NCBI Taxonomy" id="1840411"/>
    <lineage>
        <taxon>Bacteria</taxon>
        <taxon>Bacillati</taxon>
        <taxon>Bacillota</taxon>
        <taxon>Bacilli</taxon>
        <taxon>Bacillales</taxon>
        <taxon>Bacillaceae</taxon>
        <taxon>Bacillus</taxon>
    </lineage>
</organism>
<dbReference type="InterPro" id="IPR036388">
    <property type="entry name" value="WH-like_DNA-bd_sf"/>
</dbReference>
<comment type="caution">
    <text evidence="3">The sequence shown here is derived from an EMBL/GenBank/DDBJ whole genome shotgun (WGS) entry which is preliminary data.</text>
</comment>
<evidence type="ECO:0000256" key="1">
    <source>
        <dbReference type="ARBA" id="ARBA00023125"/>
    </source>
</evidence>
<dbReference type="Gene3D" id="1.10.10.10">
    <property type="entry name" value="Winged helix-like DNA-binding domain superfamily/Winged helix DNA-binding domain"/>
    <property type="match status" value="1"/>
</dbReference>
<dbReference type="InterPro" id="IPR039422">
    <property type="entry name" value="MarR/SlyA-like"/>
</dbReference>
<dbReference type="Pfam" id="PF01047">
    <property type="entry name" value="MarR"/>
    <property type="match status" value="1"/>
</dbReference>
<proteinExistence type="predicted"/>
<dbReference type="InterPro" id="IPR036390">
    <property type="entry name" value="WH_DNA-bd_sf"/>
</dbReference>
<dbReference type="SMART" id="SM00347">
    <property type="entry name" value="HTH_MARR"/>
    <property type="match status" value="1"/>
</dbReference>
<dbReference type="RefSeq" id="WP_098945205.1">
    <property type="nucleotide sequence ID" value="NZ_JAFDST010000001.1"/>
</dbReference>
<evidence type="ECO:0000313" key="3">
    <source>
        <dbReference type="EMBL" id="MBP1080350.1"/>
    </source>
</evidence>
<sequence length="147" mass="17367">MSSREQMMYQMESLLRKVFKQIRIEINELLKREMSRNEFMILRILNEEGPKKVTEFANVLGVSASHITAVTDALVEKGWISRIRSKEDRRIIKIHITDSGNEVIKYFDKKKTEYFTSRFEAFSDEELQTIINLFSKLDKQQNSKSIL</sequence>
<dbReference type="InterPro" id="IPR000835">
    <property type="entry name" value="HTH_MarR-typ"/>
</dbReference>
<evidence type="ECO:0000259" key="2">
    <source>
        <dbReference type="PROSITE" id="PS50995"/>
    </source>
</evidence>
<keyword evidence="1 3" id="KW-0238">DNA-binding</keyword>
<name>A0ABS4CTJ2_9BACI</name>
<accession>A0ABS4CTJ2</accession>
<dbReference type="GO" id="GO:0003677">
    <property type="term" value="F:DNA binding"/>
    <property type="evidence" value="ECO:0007669"/>
    <property type="project" value="UniProtKB-KW"/>
</dbReference>
<keyword evidence="4" id="KW-1185">Reference proteome</keyword>
<dbReference type="EMBL" id="JAFDST010000001">
    <property type="protein sequence ID" value="MBP1080350.1"/>
    <property type="molecule type" value="Genomic_DNA"/>
</dbReference>
<reference evidence="3 4" key="1">
    <citation type="submission" date="2021-01" db="EMBL/GenBank/DDBJ databases">
        <title>Genomic Encyclopedia of Type Strains, Phase IV (KMG-IV): sequencing the most valuable type-strain genomes for metagenomic binning, comparative biology and taxonomic classification.</title>
        <authorList>
            <person name="Goeker M."/>
        </authorList>
    </citation>
    <scope>NUCLEOTIDE SEQUENCE [LARGE SCALE GENOMIC DNA]</scope>
    <source>
        <strain evidence="3 4">DSM 103394</strain>
    </source>
</reference>
<dbReference type="PANTHER" id="PTHR33164">
    <property type="entry name" value="TRANSCRIPTIONAL REGULATOR, MARR FAMILY"/>
    <property type="match status" value="1"/>
</dbReference>
<evidence type="ECO:0000313" key="4">
    <source>
        <dbReference type="Proteomes" id="UP000674416"/>
    </source>
</evidence>
<dbReference type="PRINTS" id="PR00598">
    <property type="entry name" value="HTHMARR"/>
</dbReference>
<gene>
    <name evidence="3" type="ORF">JOC74_000838</name>
</gene>
<protein>
    <submittedName>
        <fullName evidence="3">DNA-binding MarR family transcriptional regulator</fullName>
    </submittedName>
</protein>
<dbReference type="SUPFAM" id="SSF46785">
    <property type="entry name" value="Winged helix' DNA-binding domain"/>
    <property type="match status" value="1"/>
</dbReference>
<feature type="domain" description="HTH marR-type" evidence="2">
    <location>
        <begin position="4"/>
        <end position="139"/>
    </location>
</feature>
<dbReference type="PROSITE" id="PS50995">
    <property type="entry name" value="HTH_MARR_2"/>
    <property type="match status" value="1"/>
</dbReference>
<dbReference type="Proteomes" id="UP000674416">
    <property type="component" value="Unassembled WGS sequence"/>
</dbReference>
<dbReference type="PANTHER" id="PTHR33164:SF67">
    <property type="entry name" value="TRANSCRIPTIONAL REGULATOR, MARR FAMILY"/>
    <property type="match status" value="1"/>
</dbReference>